<dbReference type="Gene3D" id="3.40.50.450">
    <property type="match status" value="1"/>
</dbReference>
<evidence type="ECO:0008006" key="3">
    <source>
        <dbReference type="Google" id="ProtNLM"/>
    </source>
</evidence>
<proteinExistence type="predicted"/>
<reference evidence="1 2" key="1">
    <citation type="submission" date="2019-05" db="EMBL/GenBank/DDBJ databases">
        <authorList>
            <person name="Zhang J.-Y."/>
            <person name="Feg X."/>
            <person name="Du Z.-J."/>
        </authorList>
    </citation>
    <scope>NUCLEOTIDE SEQUENCE [LARGE SCALE GENOMIC DNA]</scope>
    <source>
        <strain evidence="1 2">RZ26</strain>
    </source>
</reference>
<gene>
    <name evidence="1" type="ORF">FEE95_13890</name>
</gene>
<dbReference type="SUPFAM" id="SSF52309">
    <property type="entry name" value="N-(deoxy)ribosyltransferase-like"/>
    <property type="match status" value="1"/>
</dbReference>
<evidence type="ECO:0000313" key="1">
    <source>
        <dbReference type="EMBL" id="TMM55748.1"/>
    </source>
</evidence>
<accession>A0A5S3PMQ4</accession>
<dbReference type="Pfam" id="PF15891">
    <property type="entry name" value="Nuc_deoxyri_tr2"/>
    <property type="match status" value="1"/>
</dbReference>
<organism evidence="1 2">
    <name type="scientific">Maribacter algarum</name>
    <name type="common">ex Zhang et al. 2020</name>
    <dbReference type="NCBI Taxonomy" id="2578118"/>
    <lineage>
        <taxon>Bacteria</taxon>
        <taxon>Pseudomonadati</taxon>
        <taxon>Bacteroidota</taxon>
        <taxon>Flavobacteriia</taxon>
        <taxon>Flavobacteriales</taxon>
        <taxon>Flavobacteriaceae</taxon>
        <taxon>Maribacter</taxon>
    </lineage>
</organism>
<dbReference type="EMBL" id="VATY01000003">
    <property type="protein sequence ID" value="TMM55748.1"/>
    <property type="molecule type" value="Genomic_DNA"/>
</dbReference>
<dbReference type="Proteomes" id="UP000310314">
    <property type="component" value="Unassembled WGS sequence"/>
</dbReference>
<evidence type="ECO:0000313" key="2">
    <source>
        <dbReference type="Proteomes" id="UP000310314"/>
    </source>
</evidence>
<dbReference type="InterPro" id="IPR039470">
    <property type="entry name" value="Nuc_deoxyri_tr2"/>
</dbReference>
<name>A0A5S3PMQ4_9FLAO</name>
<comment type="caution">
    <text evidence="1">The sequence shown here is derived from an EMBL/GenBank/DDBJ whole genome shotgun (WGS) entry which is preliminary data.</text>
</comment>
<dbReference type="AlphaFoldDB" id="A0A5S3PMQ4"/>
<sequence length="151" mass="17171">MNVITAPEKLLLNSYSVFLAGSIEGDTAQKWQDIVIERLASKQVILVNPRRDAWDASWKQDINNPKFNEQVSWELVALEKVDLIIMYFDKSTKSPISLLELGLFAKSGKLIVCCPDGFWRKGNVDIVCARYGIPQVQSLKELINEVKTRMK</sequence>
<protein>
    <recommendedName>
        <fullName evidence="3">Nucleoside 2-deoxyribosyltransferase like</fullName>
    </recommendedName>
</protein>
<dbReference type="OrthoDB" id="275473at2"/>
<dbReference type="RefSeq" id="WP_138658618.1">
    <property type="nucleotide sequence ID" value="NZ_VATY01000003.1"/>
</dbReference>
<keyword evidence="2" id="KW-1185">Reference proteome</keyword>